<sequence length="71" mass="7997">MSSFIPKELALGEVYLPPLLMVVCLGYLLARFSMLTLARLNLQRYIVLPALVELCFTTIFSVLLSFFVIPS</sequence>
<evidence type="ECO:0000256" key="5">
    <source>
        <dbReference type="SAM" id="Phobius"/>
    </source>
</evidence>
<evidence type="ECO:0000256" key="3">
    <source>
        <dbReference type="ARBA" id="ARBA00022989"/>
    </source>
</evidence>
<dbReference type="Proteomes" id="UP000651977">
    <property type="component" value="Unassembled WGS sequence"/>
</dbReference>
<keyword evidence="7" id="KW-1185">Reference proteome</keyword>
<feature type="transmembrane region" description="Helical" evidence="5">
    <location>
        <begin position="46"/>
        <end position="69"/>
    </location>
</feature>
<reference evidence="7" key="1">
    <citation type="journal article" date="2019" name="Int. J. Syst. Evol. Microbiol.">
        <title>The Global Catalogue of Microorganisms (GCM) 10K type strain sequencing project: providing services to taxonomists for standard genome sequencing and annotation.</title>
        <authorList>
            <consortium name="The Broad Institute Genomics Platform"/>
            <consortium name="The Broad Institute Genome Sequencing Center for Infectious Disease"/>
            <person name="Wu L."/>
            <person name="Ma J."/>
        </authorList>
    </citation>
    <scope>NUCLEOTIDE SEQUENCE [LARGE SCALE GENOMIC DNA]</scope>
    <source>
        <strain evidence="7">CGMCC 1.10131</strain>
    </source>
</reference>
<evidence type="ECO:0000256" key="2">
    <source>
        <dbReference type="ARBA" id="ARBA00022692"/>
    </source>
</evidence>
<dbReference type="InterPro" id="IPR012451">
    <property type="entry name" value="DUF1656"/>
</dbReference>
<dbReference type="EMBL" id="BMDY01000035">
    <property type="protein sequence ID" value="GGB20534.1"/>
    <property type="molecule type" value="Genomic_DNA"/>
</dbReference>
<comment type="caution">
    <text evidence="6">The sequence shown here is derived from an EMBL/GenBank/DDBJ whole genome shotgun (WGS) entry which is preliminary data.</text>
</comment>
<organism evidence="6 7">
    <name type="scientific">Agarivorans gilvus</name>
    <dbReference type="NCBI Taxonomy" id="680279"/>
    <lineage>
        <taxon>Bacteria</taxon>
        <taxon>Pseudomonadati</taxon>
        <taxon>Pseudomonadota</taxon>
        <taxon>Gammaproteobacteria</taxon>
        <taxon>Alteromonadales</taxon>
        <taxon>Alteromonadaceae</taxon>
        <taxon>Agarivorans</taxon>
    </lineage>
</organism>
<accession>A0ABQ1I662</accession>
<proteinExistence type="predicted"/>
<keyword evidence="2 5" id="KW-0812">Transmembrane</keyword>
<name>A0ABQ1I662_9ALTE</name>
<dbReference type="RefSeq" id="WP_055734526.1">
    <property type="nucleotide sequence ID" value="NZ_BMDY01000035.1"/>
</dbReference>
<feature type="transmembrane region" description="Helical" evidence="5">
    <location>
        <begin position="15"/>
        <end position="34"/>
    </location>
</feature>
<keyword evidence="4 5" id="KW-0472">Membrane</keyword>
<gene>
    <name evidence="6" type="ORF">GCM10007414_37460</name>
</gene>
<dbReference type="Pfam" id="PF07869">
    <property type="entry name" value="DUF1656"/>
    <property type="match status" value="1"/>
</dbReference>
<evidence type="ECO:0000256" key="1">
    <source>
        <dbReference type="ARBA" id="ARBA00022475"/>
    </source>
</evidence>
<keyword evidence="3 5" id="KW-1133">Transmembrane helix</keyword>
<evidence type="ECO:0000256" key="4">
    <source>
        <dbReference type="ARBA" id="ARBA00023136"/>
    </source>
</evidence>
<evidence type="ECO:0008006" key="8">
    <source>
        <dbReference type="Google" id="ProtNLM"/>
    </source>
</evidence>
<evidence type="ECO:0000313" key="6">
    <source>
        <dbReference type="EMBL" id="GGB20534.1"/>
    </source>
</evidence>
<protein>
    <recommendedName>
        <fullName evidence="8">DUF1656 domain-containing protein</fullName>
    </recommendedName>
</protein>
<evidence type="ECO:0000313" key="7">
    <source>
        <dbReference type="Proteomes" id="UP000651977"/>
    </source>
</evidence>
<keyword evidence="1" id="KW-1003">Cell membrane</keyword>